<dbReference type="GeneID" id="3416803"/>
<dbReference type="Proteomes" id="UP000000917">
    <property type="component" value="Segment"/>
</dbReference>
<protein>
    <submittedName>
        <fullName evidence="1">Uncharacterized protein nrdC.2</fullName>
    </submittedName>
</protein>
<reference evidence="1 2" key="1">
    <citation type="submission" date="2005-03" db="EMBL/GenBank/DDBJ databases">
        <title>Comparative analysis of the Aeromonas bacteriophage 31 genome.</title>
        <authorList>
            <person name="Nolan J.M."/>
            <person name="Petrov V."/>
            <person name="Bertrand C."/>
            <person name="Krisch H.M."/>
            <person name="Karam J.D."/>
        </authorList>
    </citation>
    <scope>NUCLEOTIDE SEQUENCE [LARGE SCALE GENOMIC DNA]</scope>
</reference>
<organism evidence="1 2">
    <name type="scientific">Aeromonas phage 31</name>
    <dbReference type="NCBI Taxonomy" id="321023"/>
    <lineage>
        <taxon>Viruses</taxon>
        <taxon>Duplodnaviria</taxon>
        <taxon>Heunggongvirae</taxon>
        <taxon>Uroviricota</taxon>
        <taxon>Caudoviricetes</taxon>
        <taxon>Pantevenvirales</taxon>
        <taxon>Straboviridae</taxon>
        <taxon>Biquartavirus</taxon>
        <taxon>Biquartavirus 44RR2</taxon>
    </lineage>
</organism>
<evidence type="ECO:0000313" key="2">
    <source>
        <dbReference type="Proteomes" id="UP000000917"/>
    </source>
</evidence>
<name>Q56EV2_9CAUD</name>
<dbReference type="RefSeq" id="YP_238788.1">
    <property type="nucleotide sequence ID" value="NC_007022.1"/>
</dbReference>
<dbReference type="SUPFAM" id="SSF57783">
    <property type="entry name" value="Zinc beta-ribbon"/>
    <property type="match status" value="1"/>
</dbReference>
<accession>Q56EV2</accession>
<dbReference type="EMBL" id="AY962392">
    <property type="protein sequence ID" value="AAX63548.1"/>
    <property type="molecule type" value="Genomic_DNA"/>
</dbReference>
<dbReference type="OrthoDB" id="26965at10239"/>
<sequence>MDIELHNEAQKQIRDMEWAIRTANIAKFRELRISEKSVSDAISNYHLSNEYDETLARRKAVADQHFKCPLCGTDQIQLVSWQHKVVDLRCRRCKHKFIWESPV</sequence>
<gene>
    <name evidence="1" type="primary">nrdC.2</name>
    <name evidence="1" type="ORF">PHG31p59</name>
</gene>
<dbReference type="KEGG" id="vg:3416803"/>
<proteinExistence type="predicted"/>
<evidence type="ECO:0000313" key="1">
    <source>
        <dbReference type="EMBL" id="AAX63548.1"/>
    </source>
</evidence>